<dbReference type="Pfam" id="PF13560">
    <property type="entry name" value="HTH_31"/>
    <property type="match status" value="1"/>
</dbReference>
<dbReference type="Pfam" id="PF17765">
    <property type="entry name" value="MLTR_LBD"/>
    <property type="match status" value="1"/>
</dbReference>
<comment type="caution">
    <text evidence="2">The sequence shown here is derived from an EMBL/GenBank/DDBJ whole genome shotgun (WGS) entry which is preliminary data.</text>
</comment>
<dbReference type="Gene3D" id="3.30.450.180">
    <property type="match status" value="1"/>
</dbReference>
<dbReference type="CDD" id="cd00093">
    <property type="entry name" value="HTH_XRE"/>
    <property type="match status" value="1"/>
</dbReference>
<organism evidence="2 3">
    <name type="scientific">Yinghuangia aomiensis</name>
    <dbReference type="NCBI Taxonomy" id="676205"/>
    <lineage>
        <taxon>Bacteria</taxon>
        <taxon>Bacillati</taxon>
        <taxon>Actinomycetota</taxon>
        <taxon>Actinomycetes</taxon>
        <taxon>Kitasatosporales</taxon>
        <taxon>Streptomycetaceae</taxon>
        <taxon>Yinghuangia</taxon>
    </lineage>
</organism>
<dbReference type="InterPro" id="IPR041413">
    <property type="entry name" value="MLTR_LBD"/>
</dbReference>
<gene>
    <name evidence="2" type="ORF">GCM10023205_32350</name>
</gene>
<proteinExistence type="predicted"/>
<dbReference type="InterPro" id="IPR010982">
    <property type="entry name" value="Lambda_DNA-bd_dom_sf"/>
</dbReference>
<dbReference type="InterPro" id="IPR001387">
    <property type="entry name" value="Cro/C1-type_HTH"/>
</dbReference>
<name>A0ABP9HAC0_9ACTN</name>
<keyword evidence="3" id="KW-1185">Reference proteome</keyword>
<dbReference type="Gene3D" id="1.10.260.40">
    <property type="entry name" value="lambda repressor-like DNA-binding domains"/>
    <property type="match status" value="1"/>
</dbReference>
<evidence type="ECO:0000313" key="2">
    <source>
        <dbReference type="EMBL" id="GAA4965519.1"/>
    </source>
</evidence>
<evidence type="ECO:0000313" key="3">
    <source>
        <dbReference type="Proteomes" id="UP001500466"/>
    </source>
</evidence>
<evidence type="ECO:0000259" key="1">
    <source>
        <dbReference type="PROSITE" id="PS50943"/>
    </source>
</evidence>
<accession>A0ABP9HAC0</accession>
<dbReference type="PANTHER" id="PTHR35010">
    <property type="entry name" value="BLL4672 PROTEIN-RELATED"/>
    <property type="match status" value="1"/>
</dbReference>
<reference evidence="3" key="1">
    <citation type="journal article" date="2019" name="Int. J. Syst. Evol. Microbiol.">
        <title>The Global Catalogue of Microorganisms (GCM) 10K type strain sequencing project: providing services to taxonomists for standard genome sequencing and annotation.</title>
        <authorList>
            <consortium name="The Broad Institute Genomics Platform"/>
            <consortium name="The Broad Institute Genome Sequencing Center for Infectious Disease"/>
            <person name="Wu L."/>
            <person name="Ma J."/>
        </authorList>
    </citation>
    <scope>NUCLEOTIDE SEQUENCE [LARGE SCALE GENOMIC DNA]</scope>
    <source>
        <strain evidence="3">JCM 17986</strain>
    </source>
</reference>
<dbReference type="PANTHER" id="PTHR35010:SF2">
    <property type="entry name" value="BLL4672 PROTEIN"/>
    <property type="match status" value="1"/>
</dbReference>
<feature type="domain" description="HTH cro/C1-type" evidence="1">
    <location>
        <begin position="29"/>
        <end position="80"/>
    </location>
</feature>
<dbReference type="Proteomes" id="UP001500466">
    <property type="component" value="Unassembled WGS sequence"/>
</dbReference>
<dbReference type="PROSITE" id="PS50943">
    <property type="entry name" value="HTH_CROC1"/>
    <property type="match status" value="1"/>
</dbReference>
<dbReference type="SUPFAM" id="SSF47413">
    <property type="entry name" value="lambda repressor-like DNA-binding domains"/>
    <property type="match status" value="1"/>
</dbReference>
<dbReference type="EMBL" id="BAABHS010000010">
    <property type="protein sequence ID" value="GAA4965519.1"/>
    <property type="molecule type" value="Genomic_DNA"/>
</dbReference>
<protein>
    <submittedName>
        <fullName evidence="2">Helix-turn-helix transcriptional regulator</fullName>
    </submittedName>
</protein>
<dbReference type="SMART" id="SM00530">
    <property type="entry name" value="HTH_XRE"/>
    <property type="match status" value="1"/>
</dbReference>
<sequence length="283" mass="30054">MDDELGTCLRAWRDRLAPAEAGVTVGPRRRAPGLRRQELATLAGLSVEYLARLEQGRAGRPSAEVLAPLARALRLSGDERDHLFRLAGHAPPAAGAPGTHITPGLHRIIDRLGDAAVMVMDRAWTVVLANPPAVALLGPEATGDDGERNVLRRHFHGLPSRVTRNPAEVAAFRAYAVADLRSGLGRFPGDRGLRALVEELRSDFPEFAELWAAGAVSPSAYQPKTVDHPEVGRLILDCDVLEATGTSLRLVVYTAPPGSADHASLALVSALGTQHFGGRGAPA</sequence>
<dbReference type="RefSeq" id="WP_345676174.1">
    <property type="nucleotide sequence ID" value="NZ_BAABHS010000010.1"/>
</dbReference>